<evidence type="ECO:0000313" key="1">
    <source>
        <dbReference type="EMBL" id="KAJ8003512.1"/>
    </source>
</evidence>
<dbReference type="Proteomes" id="UP001157502">
    <property type="component" value="Chromosome 12"/>
</dbReference>
<proteinExistence type="predicted"/>
<accession>A0ACC2GIR2</accession>
<reference evidence="1" key="1">
    <citation type="submission" date="2021-05" db="EMBL/GenBank/DDBJ databases">
        <authorList>
            <person name="Pan Q."/>
            <person name="Jouanno E."/>
            <person name="Zahm M."/>
            <person name="Klopp C."/>
            <person name="Cabau C."/>
            <person name="Louis A."/>
            <person name="Berthelot C."/>
            <person name="Parey E."/>
            <person name="Roest Crollius H."/>
            <person name="Montfort J."/>
            <person name="Robinson-Rechavi M."/>
            <person name="Bouchez O."/>
            <person name="Lampietro C."/>
            <person name="Lopez Roques C."/>
            <person name="Donnadieu C."/>
            <person name="Postlethwait J."/>
            <person name="Bobe J."/>
            <person name="Dillon D."/>
            <person name="Chandos A."/>
            <person name="von Hippel F."/>
            <person name="Guiguen Y."/>
        </authorList>
    </citation>
    <scope>NUCLEOTIDE SEQUENCE</scope>
    <source>
        <strain evidence="1">YG-Jan2019</strain>
    </source>
</reference>
<dbReference type="EMBL" id="CM055739">
    <property type="protein sequence ID" value="KAJ8003512.1"/>
    <property type="molecule type" value="Genomic_DNA"/>
</dbReference>
<evidence type="ECO:0000313" key="2">
    <source>
        <dbReference type="Proteomes" id="UP001157502"/>
    </source>
</evidence>
<name>A0ACC2GIR2_DALPE</name>
<comment type="caution">
    <text evidence="1">The sequence shown here is derived from an EMBL/GenBank/DDBJ whole genome shotgun (WGS) entry which is preliminary data.</text>
</comment>
<keyword evidence="2" id="KW-1185">Reference proteome</keyword>
<gene>
    <name evidence="1" type="ORF">DPEC_G00149100</name>
</gene>
<organism evidence="1 2">
    <name type="scientific">Dallia pectoralis</name>
    <name type="common">Alaska blackfish</name>
    <dbReference type="NCBI Taxonomy" id="75939"/>
    <lineage>
        <taxon>Eukaryota</taxon>
        <taxon>Metazoa</taxon>
        <taxon>Chordata</taxon>
        <taxon>Craniata</taxon>
        <taxon>Vertebrata</taxon>
        <taxon>Euteleostomi</taxon>
        <taxon>Actinopterygii</taxon>
        <taxon>Neopterygii</taxon>
        <taxon>Teleostei</taxon>
        <taxon>Protacanthopterygii</taxon>
        <taxon>Esociformes</taxon>
        <taxon>Umbridae</taxon>
        <taxon>Dallia</taxon>
    </lineage>
</organism>
<sequence>MNKKRLSKCPFCWLVLSHTGPIRAYTVLRAGPCAFGGWLDPALSLQRVFRRNRWRLLMGLWLDLIHGLPDPILSPVRPAQQASPPRQSPGSHEDTPASVRRCFQPSGTPTPHGNRNELDK</sequence>
<protein>
    <submittedName>
        <fullName evidence="1">Uncharacterized protein</fullName>
    </submittedName>
</protein>